<name>A0A1S3TZM2_VIGRR</name>
<reference evidence="3" key="1">
    <citation type="journal article" date="2014" name="Nat. Commun.">
        <title>Genome sequence of mungbean and insights into evolution within Vigna species.</title>
        <authorList>
            <person name="Kang Y.J."/>
            <person name="Kim S.K."/>
            <person name="Kim M.Y."/>
            <person name="Lestari P."/>
            <person name="Kim K.H."/>
            <person name="Ha B.K."/>
            <person name="Jun T.H."/>
            <person name="Hwang W.J."/>
            <person name="Lee T."/>
            <person name="Lee J."/>
            <person name="Shim S."/>
            <person name="Yoon M.Y."/>
            <person name="Jang Y.E."/>
            <person name="Han K.S."/>
            <person name="Taeprayoon P."/>
            <person name="Yoon N."/>
            <person name="Somta P."/>
            <person name="Tanya P."/>
            <person name="Kim K.S."/>
            <person name="Gwag J.G."/>
            <person name="Moon J.K."/>
            <person name="Lee Y.H."/>
            <person name="Park B.S."/>
            <person name="Bombarely A."/>
            <person name="Doyle J.J."/>
            <person name="Jackson S.A."/>
            <person name="Schafleitner R."/>
            <person name="Srinives P."/>
            <person name="Varshney R.K."/>
            <person name="Lee S.H."/>
        </authorList>
    </citation>
    <scope>NUCLEOTIDE SEQUENCE [LARGE SCALE GENOMIC DNA]</scope>
    <source>
        <strain evidence="3">cv. VC1973A</strain>
    </source>
</reference>
<feature type="compositionally biased region" description="Low complexity" evidence="1">
    <location>
        <begin position="149"/>
        <end position="165"/>
    </location>
</feature>
<dbReference type="AlphaFoldDB" id="A0A1S3TZM2"/>
<evidence type="ECO:0000313" key="3">
    <source>
        <dbReference type="Proteomes" id="UP000087766"/>
    </source>
</evidence>
<dbReference type="GeneID" id="106760259"/>
<organism evidence="3 4">
    <name type="scientific">Vigna radiata var. radiata</name>
    <name type="common">Mung bean</name>
    <name type="synonym">Phaseolus aureus</name>
    <dbReference type="NCBI Taxonomy" id="3916"/>
    <lineage>
        <taxon>Eukaryota</taxon>
        <taxon>Viridiplantae</taxon>
        <taxon>Streptophyta</taxon>
        <taxon>Embryophyta</taxon>
        <taxon>Tracheophyta</taxon>
        <taxon>Spermatophyta</taxon>
        <taxon>Magnoliopsida</taxon>
        <taxon>eudicotyledons</taxon>
        <taxon>Gunneridae</taxon>
        <taxon>Pentapetalae</taxon>
        <taxon>rosids</taxon>
        <taxon>fabids</taxon>
        <taxon>Fabales</taxon>
        <taxon>Fabaceae</taxon>
        <taxon>Papilionoideae</taxon>
        <taxon>50 kb inversion clade</taxon>
        <taxon>NPAAA clade</taxon>
        <taxon>indigoferoid/millettioid clade</taxon>
        <taxon>Phaseoleae</taxon>
        <taxon>Vigna</taxon>
    </lineage>
</organism>
<dbReference type="OrthoDB" id="1936908at2759"/>
<keyword evidence="3" id="KW-1185">Reference proteome</keyword>
<sequence length="411" mass="47561">MEIIFNAKRCPDQSRLAYTEYLLISEASHWWSSMRSLLENSDNVIFAKEVEFLQLVQGGMSVFEYADKFKHFLRFHTLYMDKEWQWERAQVIGKTKTEMDSEQKQPPRIGRLSGSKHCQVTRRTPYSRPPSHGSRGCGKEEHVVVDCTSTRGSGSQSQRSSLSQHRGGGRPQAAGRLSTNRILIDCGEKRLLFPEKEESVVLSSGQLRNEVKEGSCCFLVLTHMEVDQSERSLDHSIVSDLLDVFPKEVPRLPPQREVEFSIDLVPSVGPISIAPYRMAPYELVELKKQIEELLEKQFIRPSVLPYTEHVDHLRTVFGVLREKKLYVKLFEYEFLMEEMCKSRFQELKQRLTSASVLVIPGIGRPFEVYCDASYQGLGCVLMQERKIWRHYLYGAQFQVFSDHKSLKYLFD</sequence>
<dbReference type="KEGG" id="vra:106760259"/>
<evidence type="ECO:0000256" key="1">
    <source>
        <dbReference type="SAM" id="MobiDB-lite"/>
    </source>
</evidence>
<proteinExistence type="predicted"/>
<dbReference type="Proteomes" id="UP000087766">
    <property type="component" value="Chromosome 5"/>
</dbReference>
<reference evidence="4" key="2">
    <citation type="submission" date="2025-08" db="UniProtKB">
        <authorList>
            <consortium name="RefSeq"/>
        </authorList>
    </citation>
    <scope>IDENTIFICATION</scope>
    <source>
        <tissue evidence="4">Leaf</tissue>
    </source>
</reference>
<dbReference type="InterPro" id="IPR053134">
    <property type="entry name" value="RNA-dir_DNA_polymerase"/>
</dbReference>
<protein>
    <submittedName>
        <fullName evidence="4">Uncharacterized protein LOC106760259</fullName>
    </submittedName>
</protein>
<dbReference type="RefSeq" id="XP_014499208.1">
    <property type="nucleotide sequence ID" value="XM_014643722.1"/>
</dbReference>
<dbReference type="PANTHER" id="PTHR24559:SF447">
    <property type="entry name" value="RNA-DIRECTED DNA POLYMERASE HOMOLOG"/>
    <property type="match status" value="1"/>
</dbReference>
<feature type="region of interest" description="Disordered" evidence="1">
    <location>
        <begin position="95"/>
        <end position="176"/>
    </location>
</feature>
<feature type="compositionally biased region" description="Basic and acidic residues" evidence="1">
    <location>
        <begin position="95"/>
        <end position="105"/>
    </location>
</feature>
<dbReference type="InterPro" id="IPR041577">
    <property type="entry name" value="RT_RNaseH_2"/>
</dbReference>
<dbReference type="Gene3D" id="3.10.10.10">
    <property type="entry name" value="HIV Type 1 Reverse Transcriptase, subunit A, domain 1"/>
    <property type="match status" value="1"/>
</dbReference>
<feature type="domain" description="Reverse transcriptase/retrotransposon-derived protein RNase H-like" evidence="2">
    <location>
        <begin position="337"/>
        <end position="386"/>
    </location>
</feature>
<dbReference type="InterPro" id="IPR043502">
    <property type="entry name" value="DNA/RNA_pol_sf"/>
</dbReference>
<dbReference type="SUPFAM" id="SSF56672">
    <property type="entry name" value="DNA/RNA polymerases"/>
    <property type="match status" value="1"/>
</dbReference>
<accession>A0A1S3TZM2</accession>
<dbReference type="PANTHER" id="PTHR24559">
    <property type="entry name" value="TRANSPOSON TY3-I GAG-POL POLYPROTEIN"/>
    <property type="match status" value="1"/>
</dbReference>
<evidence type="ECO:0000313" key="4">
    <source>
        <dbReference type="RefSeq" id="XP_014499208.1"/>
    </source>
</evidence>
<gene>
    <name evidence="4" type="primary">LOC106760259</name>
</gene>
<dbReference type="Pfam" id="PF17919">
    <property type="entry name" value="RT_RNaseH_2"/>
    <property type="match status" value="1"/>
</dbReference>
<evidence type="ECO:0000259" key="2">
    <source>
        <dbReference type="Pfam" id="PF17919"/>
    </source>
</evidence>